<reference evidence="3 4" key="1">
    <citation type="journal article" date="2019" name="Int. J. Syst. Evol. Microbiol.">
        <title>The Global Catalogue of Microorganisms (GCM) 10K type strain sequencing project: providing services to taxonomists for standard genome sequencing and annotation.</title>
        <authorList>
            <consortium name="The Broad Institute Genomics Platform"/>
            <consortium name="The Broad Institute Genome Sequencing Center for Infectious Disease"/>
            <person name="Wu L."/>
            <person name="Ma J."/>
        </authorList>
    </citation>
    <scope>NUCLEOTIDE SEQUENCE [LARGE SCALE GENOMIC DNA]</scope>
    <source>
        <strain evidence="3 4">JCM 16022</strain>
    </source>
</reference>
<dbReference type="PRINTS" id="PR00080">
    <property type="entry name" value="SDRFAMILY"/>
</dbReference>
<keyword evidence="4" id="KW-1185">Reference proteome</keyword>
<organism evidence="3 4">
    <name type="scientific">Nocardioides koreensis</name>
    <dbReference type="NCBI Taxonomy" id="433651"/>
    <lineage>
        <taxon>Bacteria</taxon>
        <taxon>Bacillati</taxon>
        <taxon>Actinomycetota</taxon>
        <taxon>Actinomycetes</taxon>
        <taxon>Propionibacteriales</taxon>
        <taxon>Nocardioidaceae</taxon>
        <taxon>Nocardioides</taxon>
    </lineage>
</organism>
<evidence type="ECO:0000256" key="2">
    <source>
        <dbReference type="ARBA" id="ARBA00023002"/>
    </source>
</evidence>
<dbReference type="RefSeq" id="WP_344147168.1">
    <property type="nucleotide sequence ID" value="NZ_BAAAQR010000001.1"/>
</dbReference>
<dbReference type="CDD" id="cd05233">
    <property type="entry name" value="SDR_c"/>
    <property type="match status" value="1"/>
</dbReference>
<accession>A0ABN2Z7A7</accession>
<keyword evidence="2" id="KW-0560">Oxidoreductase</keyword>
<dbReference type="Gene3D" id="3.40.50.720">
    <property type="entry name" value="NAD(P)-binding Rossmann-like Domain"/>
    <property type="match status" value="1"/>
</dbReference>
<dbReference type="InterPro" id="IPR036291">
    <property type="entry name" value="NAD(P)-bd_dom_sf"/>
</dbReference>
<dbReference type="EMBL" id="BAAAQR010000001">
    <property type="protein sequence ID" value="GAA2137900.1"/>
    <property type="molecule type" value="Genomic_DNA"/>
</dbReference>
<dbReference type="PANTHER" id="PTHR43639:SF1">
    <property type="entry name" value="SHORT-CHAIN DEHYDROGENASE_REDUCTASE FAMILY PROTEIN"/>
    <property type="match status" value="1"/>
</dbReference>
<protein>
    <submittedName>
        <fullName evidence="3">SDR family oxidoreductase</fullName>
    </submittedName>
</protein>
<dbReference type="Pfam" id="PF13561">
    <property type="entry name" value="adh_short_C2"/>
    <property type="match status" value="1"/>
</dbReference>
<evidence type="ECO:0000313" key="3">
    <source>
        <dbReference type="EMBL" id="GAA2137900.1"/>
    </source>
</evidence>
<dbReference type="PRINTS" id="PR00081">
    <property type="entry name" value="GDHRDH"/>
</dbReference>
<evidence type="ECO:0000313" key="4">
    <source>
        <dbReference type="Proteomes" id="UP001501771"/>
    </source>
</evidence>
<dbReference type="Proteomes" id="UP001501771">
    <property type="component" value="Unassembled WGS sequence"/>
</dbReference>
<dbReference type="SUPFAM" id="SSF51735">
    <property type="entry name" value="NAD(P)-binding Rossmann-fold domains"/>
    <property type="match status" value="1"/>
</dbReference>
<comment type="caution">
    <text evidence="3">The sequence shown here is derived from an EMBL/GenBank/DDBJ whole genome shotgun (WGS) entry which is preliminary data.</text>
</comment>
<evidence type="ECO:0000256" key="1">
    <source>
        <dbReference type="ARBA" id="ARBA00006484"/>
    </source>
</evidence>
<dbReference type="InterPro" id="IPR002347">
    <property type="entry name" value="SDR_fam"/>
</dbReference>
<dbReference type="InterPro" id="IPR020904">
    <property type="entry name" value="Sc_DH/Rdtase_CS"/>
</dbReference>
<dbReference type="PROSITE" id="PS00061">
    <property type="entry name" value="ADH_SHORT"/>
    <property type="match status" value="1"/>
</dbReference>
<gene>
    <name evidence="3" type="ORF">GCM10009844_05410</name>
</gene>
<dbReference type="PANTHER" id="PTHR43639">
    <property type="entry name" value="OXIDOREDUCTASE, SHORT-CHAIN DEHYDROGENASE/REDUCTASE FAMILY (AFU_ORTHOLOGUE AFUA_5G02870)"/>
    <property type="match status" value="1"/>
</dbReference>
<sequence length="241" mass="25164">MVRSVVITGAAGGIGRALCQRFQKDGYIVVGVDKRECPDADQWLDIDVSNLQELHEAAAGLTSSHRVAVVVHNAAVQPLAGVGLTTQTDFIETMRVNVLAADCLVSAARESLARERGAVVAVSSVHSTATTQGITAYATSKAALEGWVRAASLDLAPDVRVNAVRPGAVDTPKLHEGFARWGENVANERLGILRTRTPLGRIAQPEEIAAAVAFLAGDESSFITGSTLVVDGGASARLGTE</sequence>
<name>A0ABN2Z7A7_9ACTN</name>
<proteinExistence type="inferred from homology"/>
<comment type="similarity">
    <text evidence="1">Belongs to the short-chain dehydrogenases/reductases (SDR) family.</text>
</comment>